<protein>
    <submittedName>
        <fullName evidence="2">Type I-E CRISPR-associated protein Cse2/CasB</fullName>
    </submittedName>
</protein>
<proteinExistence type="predicted"/>
<dbReference type="NCBIfam" id="TIGR02548">
    <property type="entry name" value="casB_cse2"/>
    <property type="match status" value="1"/>
</dbReference>
<evidence type="ECO:0000313" key="3">
    <source>
        <dbReference type="Proteomes" id="UP000306697"/>
    </source>
</evidence>
<sequence length="224" mass="24746">MEQHMEQSRQGMPPTVRLTPLGTWVSGRVRRLANGGGSEKGYLDDGAYTTAAIAKLRNSVGHEIGDNPDVFAWTLPDTDDRAIRGYDSTDSGTPTPQEHAIYAAVTLFALHQQSIRDLSMHTDAGVSLGLAVGRMAYGNFNENGIRGMFDRLQTANSWKELTRHARGLIRLLRRERIAINYGMLAQDLEGLRSGRARANAVRLRWGRDFQRGYGAARASDDSNS</sequence>
<evidence type="ECO:0000313" key="2">
    <source>
        <dbReference type="EMBL" id="THJ29363.1"/>
    </source>
</evidence>
<reference evidence="2 3" key="1">
    <citation type="submission" date="2019-04" db="EMBL/GenBank/DDBJ databases">
        <title>Genome Announcement To Ensure Probiotic Safety of Bifidobacterium longum subsp infantis UBBI-01.</title>
        <authorList>
            <person name="Sulthana A."/>
            <person name="Lakshmi S.G."/>
            <person name="Madempudi R.S."/>
        </authorList>
    </citation>
    <scope>NUCLEOTIDE SEQUENCE [LARGE SCALE GENOMIC DNA]</scope>
    <source>
        <strain evidence="2 3">UBBI-01</strain>
    </source>
</reference>
<organism evidence="2 3">
    <name type="scientific">Bifidobacterium longum subsp. infantis</name>
    <dbReference type="NCBI Taxonomy" id="1682"/>
    <lineage>
        <taxon>Bacteria</taxon>
        <taxon>Bacillati</taxon>
        <taxon>Actinomycetota</taxon>
        <taxon>Actinomycetes</taxon>
        <taxon>Bifidobacteriales</taxon>
        <taxon>Bifidobacteriaceae</taxon>
        <taxon>Bifidobacterium</taxon>
    </lineage>
</organism>
<feature type="region of interest" description="Disordered" evidence="1">
    <location>
        <begin position="1"/>
        <end position="20"/>
    </location>
</feature>
<dbReference type="Gene3D" id="1.10.520.40">
    <property type="entry name" value="CRISPR-associated protein Cse2"/>
    <property type="match status" value="1"/>
</dbReference>
<dbReference type="EMBL" id="SSWL01000009">
    <property type="protein sequence ID" value="THJ29363.1"/>
    <property type="molecule type" value="Genomic_DNA"/>
</dbReference>
<dbReference type="Proteomes" id="UP000306697">
    <property type="component" value="Unassembled WGS sequence"/>
</dbReference>
<accession>A0A4S5BF63</accession>
<dbReference type="CDD" id="cd09731">
    <property type="entry name" value="Cse2_I-E"/>
    <property type="match status" value="1"/>
</dbReference>
<name>A0A4S5BF63_BIFLI</name>
<dbReference type="InterPro" id="IPR013382">
    <property type="entry name" value="CRISPR-assoc_prot_Cse2"/>
</dbReference>
<dbReference type="AlphaFoldDB" id="A0A4S5BF63"/>
<dbReference type="InterPro" id="IPR038287">
    <property type="entry name" value="Cse2_sf"/>
</dbReference>
<comment type="caution">
    <text evidence="2">The sequence shown here is derived from an EMBL/GenBank/DDBJ whole genome shotgun (WGS) entry which is preliminary data.</text>
</comment>
<evidence type="ECO:0000256" key="1">
    <source>
        <dbReference type="SAM" id="MobiDB-lite"/>
    </source>
</evidence>
<dbReference type="RefSeq" id="WP_029680370.1">
    <property type="nucleotide sequence ID" value="NZ_CABHMM010000001.1"/>
</dbReference>
<dbReference type="Pfam" id="PF09485">
    <property type="entry name" value="CRISPR_Cse2"/>
    <property type="match status" value="1"/>
</dbReference>
<gene>
    <name evidence="2" type="primary">casB</name>
    <name evidence="2" type="ORF">E6L38_07130</name>
</gene>